<keyword evidence="5" id="KW-0239">DNA-directed DNA polymerase</keyword>
<evidence type="ECO:0000256" key="2">
    <source>
        <dbReference type="ARBA" id="ARBA00022679"/>
    </source>
</evidence>
<keyword evidence="3" id="KW-0548">Nucleotidyltransferase</keyword>
<dbReference type="InterPro" id="IPR008921">
    <property type="entry name" value="DNA_pol3_clamp-load_cplx_C"/>
</dbReference>
<evidence type="ECO:0000256" key="6">
    <source>
        <dbReference type="ARBA" id="ARBA00034754"/>
    </source>
</evidence>
<dbReference type="SUPFAM" id="SSF48019">
    <property type="entry name" value="post-AAA+ oligomerization domain-like"/>
    <property type="match status" value="1"/>
</dbReference>
<gene>
    <name evidence="9" type="ORF">UFOPK1537_00338</name>
</gene>
<dbReference type="EC" id="2.7.7.7" evidence="1"/>
<evidence type="ECO:0000256" key="7">
    <source>
        <dbReference type="ARBA" id="ARBA00049244"/>
    </source>
</evidence>
<dbReference type="InterPro" id="IPR048466">
    <property type="entry name" value="DNA_pol3_delta-like_C"/>
</dbReference>
<comment type="similarity">
    <text evidence="6">Belongs to the DNA polymerase HolA subunit family.</text>
</comment>
<dbReference type="Gene3D" id="3.40.50.300">
    <property type="entry name" value="P-loop containing nucleotide triphosphate hydrolases"/>
    <property type="match status" value="1"/>
</dbReference>
<evidence type="ECO:0000256" key="4">
    <source>
        <dbReference type="ARBA" id="ARBA00022705"/>
    </source>
</evidence>
<organism evidence="9">
    <name type="scientific">freshwater metagenome</name>
    <dbReference type="NCBI Taxonomy" id="449393"/>
    <lineage>
        <taxon>unclassified sequences</taxon>
        <taxon>metagenomes</taxon>
        <taxon>ecological metagenomes</taxon>
    </lineage>
</organism>
<dbReference type="GO" id="GO:0003887">
    <property type="term" value="F:DNA-directed DNA polymerase activity"/>
    <property type="evidence" value="ECO:0007669"/>
    <property type="project" value="UniProtKB-KW"/>
</dbReference>
<evidence type="ECO:0000313" key="9">
    <source>
        <dbReference type="EMBL" id="CAB4551360.1"/>
    </source>
</evidence>
<dbReference type="InterPro" id="IPR027417">
    <property type="entry name" value="P-loop_NTPase"/>
</dbReference>
<dbReference type="NCBIfam" id="TIGR01128">
    <property type="entry name" value="holA"/>
    <property type="match status" value="1"/>
</dbReference>
<accession>A0A6J6CIM1</accession>
<evidence type="ECO:0000256" key="3">
    <source>
        <dbReference type="ARBA" id="ARBA00022695"/>
    </source>
</evidence>
<reference evidence="9" key="1">
    <citation type="submission" date="2020-05" db="EMBL/GenBank/DDBJ databases">
        <authorList>
            <person name="Chiriac C."/>
            <person name="Salcher M."/>
            <person name="Ghai R."/>
            <person name="Kavagutti S V."/>
        </authorList>
    </citation>
    <scope>NUCLEOTIDE SEQUENCE</scope>
</reference>
<evidence type="ECO:0000256" key="5">
    <source>
        <dbReference type="ARBA" id="ARBA00022932"/>
    </source>
</evidence>
<dbReference type="InterPro" id="IPR005790">
    <property type="entry name" value="DNA_polIII_delta"/>
</dbReference>
<protein>
    <recommendedName>
        <fullName evidence="1">DNA-directed DNA polymerase</fullName>
        <ecNumber evidence="1">2.7.7.7</ecNumber>
    </recommendedName>
</protein>
<dbReference type="AlphaFoldDB" id="A0A6J6CIM1"/>
<dbReference type="Gene3D" id="1.20.272.10">
    <property type="match status" value="1"/>
</dbReference>
<dbReference type="GO" id="GO:0009360">
    <property type="term" value="C:DNA polymerase III complex"/>
    <property type="evidence" value="ECO:0007669"/>
    <property type="project" value="TreeGrafter"/>
</dbReference>
<keyword evidence="4" id="KW-0235">DNA replication</keyword>
<dbReference type="SUPFAM" id="SSF52540">
    <property type="entry name" value="P-loop containing nucleoside triphosphate hydrolases"/>
    <property type="match status" value="1"/>
</dbReference>
<proteinExistence type="inferred from homology"/>
<sequence length="331" mass="35274">MGKAKQVSWRDAKAAPIVFISGPEDYLADRAIRSIRDQLRKKDSGLEVHEIAASDYSTGQLDALASPSLFMEPRLLIISGVEKCSDALIDDGLALLETPQTETTVILRHNSSSVRGKKLVDAIRLSDAAIEIACAKIDKDSDKAAFIQAEFAAAGRKVTPGAVRALSDAFADDLSELAAACTQLLSDQAENIDEAMVDKYYGGRVETNAFKVADAALSGKSAEALALLRHVIATGADPVPVVAAFAMKVRLMAKVYGNKYASASTVGAQPWQIQRAQKDLAGWSEEGLAEAVIAVATADAAVKGMERDTVFALEKLVLLLANRGQKNTEVR</sequence>
<evidence type="ECO:0000259" key="8">
    <source>
        <dbReference type="Pfam" id="PF21694"/>
    </source>
</evidence>
<keyword evidence="2" id="KW-0808">Transferase</keyword>
<evidence type="ECO:0000256" key="1">
    <source>
        <dbReference type="ARBA" id="ARBA00012417"/>
    </source>
</evidence>
<dbReference type="EMBL" id="CAEZSX010000035">
    <property type="protein sequence ID" value="CAB4551360.1"/>
    <property type="molecule type" value="Genomic_DNA"/>
</dbReference>
<comment type="catalytic activity">
    <reaction evidence="7">
        <text>DNA(n) + a 2'-deoxyribonucleoside 5'-triphosphate = DNA(n+1) + diphosphate</text>
        <dbReference type="Rhea" id="RHEA:22508"/>
        <dbReference type="Rhea" id="RHEA-COMP:17339"/>
        <dbReference type="Rhea" id="RHEA-COMP:17340"/>
        <dbReference type="ChEBI" id="CHEBI:33019"/>
        <dbReference type="ChEBI" id="CHEBI:61560"/>
        <dbReference type="ChEBI" id="CHEBI:173112"/>
        <dbReference type="EC" id="2.7.7.7"/>
    </reaction>
</comment>
<dbReference type="PANTHER" id="PTHR34388">
    <property type="entry name" value="DNA POLYMERASE III SUBUNIT DELTA"/>
    <property type="match status" value="1"/>
</dbReference>
<name>A0A6J6CIM1_9ZZZZ</name>
<dbReference type="Pfam" id="PF21694">
    <property type="entry name" value="DNA_pol3_delta_C"/>
    <property type="match status" value="1"/>
</dbReference>
<dbReference type="GO" id="GO:0006261">
    <property type="term" value="P:DNA-templated DNA replication"/>
    <property type="evidence" value="ECO:0007669"/>
    <property type="project" value="TreeGrafter"/>
</dbReference>
<dbReference type="GO" id="GO:0003677">
    <property type="term" value="F:DNA binding"/>
    <property type="evidence" value="ECO:0007669"/>
    <property type="project" value="InterPro"/>
</dbReference>
<dbReference type="PANTHER" id="PTHR34388:SF1">
    <property type="entry name" value="DNA POLYMERASE III SUBUNIT DELTA"/>
    <property type="match status" value="1"/>
</dbReference>
<feature type="domain" description="DNA polymerase III delta subunit-like C-terminal" evidence="8">
    <location>
        <begin position="206"/>
        <end position="318"/>
    </location>
</feature>